<keyword evidence="4 11" id="KW-1133">Transmembrane helix</keyword>
<dbReference type="InterPro" id="IPR003441">
    <property type="entry name" value="NAC-dom"/>
</dbReference>
<dbReference type="GeneID" id="111006230"/>
<keyword evidence="6" id="KW-0238">DNA-binding</keyword>
<reference evidence="14" key="1">
    <citation type="submission" date="2025-08" db="UniProtKB">
        <authorList>
            <consortium name="RefSeq"/>
        </authorList>
    </citation>
    <scope>IDENTIFICATION</scope>
    <source>
        <strain evidence="14">OHB3-1</strain>
    </source>
</reference>
<dbReference type="PANTHER" id="PTHR31744:SF216">
    <property type="entry name" value="NAC TRANSCRIPTION FACTOR"/>
    <property type="match status" value="1"/>
</dbReference>
<feature type="domain" description="NAC" evidence="12">
    <location>
        <begin position="63"/>
        <end position="213"/>
    </location>
</feature>
<dbReference type="AlphaFoldDB" id="A0A6J1BXH7"/>
<evidence type="ECO:0000256" key="8">
    <source>
        <dbReference type="ARBA" id="ARBA00023159"/>
    </source>
</evidence>
<evidence type="ECO:0000256" key="7">
    <source>
        <dbReference type="ARBA" id="ARBA00023136"/>
    </source>
</evidence>
<keyword evidence="5" id="KW-0805">Transcription regulation</keyword>
<protein>
    <submittedName>
        <fullName evidence="14">NAC domain-containing protein 17-like isoform X1</fullName>
    </submittedName>
</protein>
<dbReference type="KEGG" id="mcha:111006230"/>
<keyword evidence="13" id="KW-1185">Reference proteome</keyword>
<dbReference type="PANTHER" id="PTHR31744">
    <property type="entry name" value="PROTEIN CUP-SHAPED COTYLEDON 2-RELATED"/>
    <property type="match status" value="1"/>
</dbReference>
<dbReference type="Proteomes" id="UP000504603">
    <property type="component" value="Unplaced"/>
</dbReference>
<dbReference type="GO" id="GO:0000976">
    <property type="term" value="F:transcription cis-regulatory region binding"/>
    <property type="evidence" value="ECO:0007669"/>
    <property type="project" value="UniProtKB-ARBA"/>
</dbReference>
<comment type="subcellular location">
    <subcellularLocation>
        <location evidence="2">Membrane</location>
        <topology evidence="2">Single-pass membrane protein</topology>
    </subcellularLocation>
    <subcellularLocation>
        <location evidence="1">Nucleus</location>
    </subcellularLocation>
</comment>
<dbReference type="RefSeq" id="XP_022133712.1">
    <property type="nucleotide sequence ID" value="XM_022278020.1"/>
</dbReference>
<keyword evidence="10" id="KW-0539">Nucleus</keyword>
<keyword evidence="8" id="KW-0010">Activator</keyword>
<evidence type="ECO:0000256" key="4">
    <source>
        <dbReference type="ARBA" id="ARBA00022989"/>
    </source>
</evidence>
<dbReference type="GO" id="GO:0006355">
    <property type="term" value="P:regulation of DNA-templated transcription"/>
    <property type="evidence" value="ECO:0007669"/>
    <property type="project" value="InterPro"/>
</dbReference>
<evidence type="ECO:0000256" key="3">
    <source>
        <dbReference type="ARBA" id="ARBA00022692"/>
    </source>
</evidence>
<keyword evidence="7 11" id="KW-0472">Membrane</keyword>
<keyword evidence="9" id="KW-0804">Transcription</keyword>
<evidence type="ECO:0000313" key="13">
    <source>
        <dbReference type="Proteomes" id="UP000504603"/>
    </source>
</evidence>
<evidence type="ECO:0000259" key="12">
    <source>
        <dbReference type="PROSITE" id="PS51005"/>
    </source>
</evidence>
<keyword evidence="3 11" id="KW-0812">Transmembrane</keyword>
<sequence length="617" mass="69915">MVQIDRGRRQLRTTEYRTWNRDRFPLKIQTKSGNGQLQSAVNLVNDLMSTVSSGMGFCDEGDWPPGFRFHPTDEELVLYYLKFKICRRKLKLDIIRDTDVYKWEPEELPGQSKLKTGDRQWFFFSPRERRYPNATRLSRATRSGYWKATGKDRIIRCNSRNVGVKKTLVFYEGRAPNGDRTDWVMHEYTLDEDELKRCKNVKDYYALYKLYKKSGPGPKNGEQYGAPFREEDWADDLCQGFNVSDVQEPQVNITDEVTSVAHQKENGQALLSSDDIEEFMKQIANDPVLELPSVNDYCQFDSDLQVDEEEETVSTMINVYSRDCVAPEADKFHLSGRPSDLHGNFEFTQSGISQLQSFEGEVSSAPRYSGASNILQEEDFLEIDDLIDPEPTSMSNNHPLENVPPSQLDGLSELDLFHDADMFLRDLGPIIPETVLDPYLNADDITLVNNLNGHLQSGPYVENQMENLFWKNNETENAFGFPELRQQFDTEPTLGVGCESVSSAAAAAGTSENQRANEGGSSASWFSSNLWAFVESIPTTPASASENVNRAFERMSSFSRLRLNTLNTNVAVRNPGTGARRTGMNKGFFFFSILGVLCAILWVLIGNVRLWGRCIAS</sequence>
<evidence type="ECO:0000256" key="9">
    <source>
        <dbReference type="ARBA" id="ARBA00023163"/>
    </source>
</evidence>
<evidence type="ECO:0000256" key="10">
    <source>
        <dbReference type="ARBA" id="ARBA00023242"/>
    </source>
</evidence>
<dbReference type="InterPro" id="IPR036093">
    <property type="entry name" value="NAC_dom_sf"/>
</dbReference>
<evidence type="ECO:0000256" key="6">
    <source>
        <dbReference type="ARBA" id="ARBA00023125"/>
    </source>
</evidence>
<dbReference type="OrthoDB" id="1929298at2759"/>
<dbReference type="GO" id="GO:0016020">
    <property type="term" value="C:membrane"/>
    <property type="evidence" value="ECO:0007669"/>
    <property type="project" value="UniProtKB-SubCell"/>
</dbReference>
<dbReference type="PROSITE" id="PS51005">
    <property type="entry name" value="NAC"/>
    <property type="match status" value="1"/>
</dbReference>
<feature type="transmembrane region" description="Helical" evidence="11">
    <location>
        <begin position="587"/>
        <end position="605"/>
    </location>
</feature>
<accession>A0A6J1BXH7</accession>
<dbReference type="Gene3D" id="2.170.150.80">
    <property type="entry name" value="NAC domain"/>
    <property type="match status" value="1"/>
</dbReference>
<proteinExistence type="predicted"/>
<evidence type="ECO:0000256" key="11">
    <source>
        <dbReference type="SAM" id="Phobius"/>
    </source>
</evidence>
<dbReference type="GO" id="GO:0005634">
    <property type="term" value="C:nucleus"/>
    <property type="evidence" value="ECO:0007669"/>
    <property type="project" value="UniProtKB-SubCell"/>
</dbReference>
<dbReference type="SUPFAM" id="SSF101941">
    <property type="entry name" value="NAC domain"/>
    <property type="match status" value="1"/>
</dbReference>
<organism evidence="13 14">
    <name type="scientific">Momordica charantia</name>
    <name type="common">Bitter gourd</name>
    <name type="synonym">Balsam pear</name>
    <dbReference type="NCBI Taxonomy" id="3673"/>
    <lineage>
        <taxon>Eukaryota</taxon>
        <taxon>Viridiplantae</taxon>
        <taxon>Streptophyta</taxon>
        <taxon>Embryophyta</taxon>
        <taxon>Tracheophyta</taxon>
        <taxon>Spermatophyta</taxon>
        <taxon>Magnoliopsida</taxon>
        <taxon>eudicotyledons</taxon>
        <taxon>Gunneridae</taxon>
        <taxon>Pentapetalae</taxon>
        <taxon>rosids</taxon>
        <taxon>fabids</taxon>
        <taxon>Cucurbitales</taxon>
        <taxon>Cucurbitaceae</taxon>
        <taxon>Momordiceae</taxon>
        <taxon>Momordica</taxon>
    </lineage>
</organism>
<evidence type="ECO:0000256" key="1">
    <source>
        <dbReference type="ARBA" id="ARBA00004123"/>
    </source>
</evidence>
<dbReference type="Pfam" id="PF02365">
    <property type="entry name" value="NAM"/>
    <property type="match status" value="1"/>
</dbReference>
<evidence type="ECO:0000256" key="2">
    <source>
        <dbReference type="ARBA" id="ARBA00004167"/>
    </source>
</evidence>
<gene>
    <name evidence="14" type="primary">LOC111006230</name>
</gene>
<evidence type="ECO:0000256" key="5">
    <source>
        <dbReference type="ARBA" id="ARBA00023015"/>
    </source>
</evidence>
<name>A0A6J1BXH7_MOMCH</name>
<evidence type="ECO:0000313" key="14">
    <source>
        <dbReference type="RefSeq" id="XP_022133712.1"/>
    </source>
</evidence>